<sequence length="175" mass="19862">MFKLYRVVDVVRVPPEKFSKPLEEAVYEELRRIYEGLISEEYGLIISIIDVDVDPVGRIYLGDPASYHRVEFTMLTFNPFIKEVVEGEVANIQSHGVFLNIGCTNGYIHVSQITDERAEYDPTRPALLLKSPTGIIEKNDVLRARIYSLKMDSARGIRIHMTIKQPGLGKVSHGK</sequence>
<dbReference type="NCBIfam" id="NF006333">
    <property type="entry name" value="PRK08563.1"/>
    <property type="match status" value="1"/>
</dbReference>
<comment type="function">
    <text evidence="4">DNA-dependent RNA polymerase (RNAP) catalyzes the transcription of DNA into RNA using the four ribonucleoside triphosphates as substrates.</text>
</comment>
<dbReference type="HAMAP" id="MF_00865">
    <property type="entry name" value="RNApol_arch_Rpo7"/>
    <property type="match status" value="1"/>
</dbReference>
<dbReference type="SMART" id="SM00316">
    <property type="entry name" value="S1"/>
    <property type="match status" value="1"/>
</dbReference>
<dbReference type="InterPro" id="IPR012340">
    <property type="entry name" value="NA-bd_OB-fold"/>
</dbReference>
<reference evidence="6" key="1">
    <citation type="journal article" date="2020" name="mSystems">
        <title>Genome- and Community-Level Interaction Insights into Carbon Utilization and Element Cycling Functions of Hydrothermarchaeota in Hydrothermal Sediment.</title>
        <authorList>
            <person name="Zhou Z."/>
            <person name="Liu Y."/>
            <person name="Xu W."/>
            <person name="Pan J."/>
            <person name="Luo Z.H."/>
            <person name="Li M."/>
        </authorList>
    </citation>
    <scope>NUCLEOTIDE SEQUENCE [LARGE SCALE GENOMIC DNA]</scope>
    <source>
        <strain evidence="6">SpSt-648</strain>
    </source>
</reference>
<dbReference type="PANTHER" id="PTHR12709">
    <property type="entry name" value="DNA-DIRECTED RNA POLYMERASE II, III"/>
    <property type="match status" value="1"/>
</dbReference>
<dbReference type="Gene3D" id="3.30.1490.120">
    <property type="entry name" value="RNA polymerase Rpb7-like, N-terminal domain"/>
    <property type="match status" value="1"/>
</dbReference>
<dbReference type="InterPro" id="IPR036898">
    <property type="entry name" value="RNA_pol_Rpb7-like_N_sf"/>
</dbReference>
<dbReference type="SUPFAM" id="SSF88798">
    <property type="entry name" value="N-terminal, heterodimerisation domain of RBP7 (RpoE)"/>
    <property type="match status" value="1"/>
</dbReference>
<dbReference type="Gene3D" id="2.40.50.140">
    <property type="entry name" value="Nucleic acid-binding proteins"/>
    <property type="match status" value="1"/>
</dbReference>
<keyword evidence="4" id="KW-0963">Cytoplasm</keyword>
<proteinExistence type="inferred from homology"/>
<name>A0A7C4NMJ7_STAMA</name>
<keyword evidence="2 4" id="KW-0240">DNA-directed RNA polymerase</keyword>
<dbReference type="NCBIfam" id="TIGR00448">
    <property type="entry name" value="rpoE"/>
    <property type="match status" value="1"/>
</dbReference>
<comment type="caution">
    <text evidence="6">The sequence shown here is derived from an EMBL/GenBank/DDBJ whole genome shotgun (WGS) entry which is preliminary data.</text>
</comment>
<comment type="subunit">
    <text evidence="4">Part of the RNA polymerase complex. Forms a stalk with Rpo4 that extends from the main structure.</text>
</comment>
<evidence type="ECO:0000313" key="6">
    <source>
        <dbReference type="EMBL" id="HGQ73887.1"/>
    </source>
</evidence>
<dbReference type="InterPro" id="IPR005576">
    <property type="entry name" value="Rpb7-like_N"/>
</dbReference>
<keyword evidence="3 4" id="KW-0804">Transcription</keyword>
<feature type="domain" description="S1 motif" evidence="5">
    <location>
        <begin position="82"/>
        <end position="164"/>
    </location>
</feature>
<dbReference type="Pfam" id="PF03876">
    <property type="entry name" value="SHS2_Rpb7-N"/>
    <property type="match status" value="1"/>
</dbReference>
<dbReference type="GO" id="GO:0003899">
    <property type="term" value="F:DNA-directed RNA polymerase activity"/>
    <property type="evidence" value="ECO:0007669"/>
    <property type="project" value="UniProtKB-UniRule"/>
</dbReference>
<dbReference type="GO" id="GO:0006352">
    <property type="term" value="P:DNA-templated transcription initiation"/>
    <property type="evidence" value="ECO:0007669"/>
    <property type="project" value="InterPro"/>
</dbReference>
<dbReference type="SUPFAM" id="SSF50249">
    <property type="entry name" value="Nucleic acid-binding proteins"/>
    <property type="match status" value="1"/>
</dbReference>
<evidence type="ECO:0000256" key="4">
    <source>
        <dbReference type="HAMAP-Rule" id="MF_00865"/>
    </source>
</evidence>
<gene>
    <name evidence="4" type="primary">rpo7</name>
    <name evidence="4" type="synonym">rpoE</name>
    <name evidence="6" type="ORF">ENU20_02275</name>
</gene>
<dbReference type="InterPro" id="IPR003029">
    <property type="entry name" value="S1_domain"/>
</dbReference>
<dbReference type="EMBL" id="DTBP01000015">
    <property type="protein sequence ID" value="HGQ73887.1"/>
    <property type="molecule type" value="Genomic_DNA"/>
</dbReference>
<comment type="domain">
    <text evidence="4">Forms 2 domains with an elongated structure; Rpo4 packs into the hinge region between the 2 domains.</text>
</comment>
<dbReference type="InterPro" id="IPR004519">
    <property type="entry name" value="RNAP_E/RPC8"/>
</dbReference>
<evidence type="ECO:0000256" key="2">
    <source>
        <dbReference type="ARBA" id="ARBA00022478"/>
    </source>
</evidence>
<comment type="similarity">
    <text evidence="1 4">Belongs to the eukaryotic RPB7/RPC8 RNA polymerase subunit family.</text>
</comment>
<dbReference type="PANTHER" id="PTHR12709:SF4">
    <property type="entry name" value="DNA-DIRECTED RNA POLYMERASE II SUBUNIT RPB7"/>
    <property type="match status" value="1"/>
</dbReference>
<dbReference type="GO" id="GO:0003677">
    <property type="term" value="F:DNA binding"/>
    <property type="evidence" value="ECO:0007669"/>
    <property type="project" value="InterPro"/>
</dbReference>
<evidence type="ECO:0000256" key="3">
    <source>
        <dbReference type="ARBA" id="ARBA00023163"/>
    </source>
</evidence>
<dbReference type="EC" id="2.7.7.6" evidence="4"/>
<organism evidence="6">
    <name type="scientific">Staphylothermus marinus</name>
    <dbReference type="NCBI Taxonomy" id="2280"/>
    <lineage>
        <taxon>Archaea</taxon>
        <taxon>Thermoproteota</taxon>
        <taxon>Thermoprotei</taxon>
        <taxon>Desulfurococcales</taxon>
        <taxon>Desulfurococcaceae</taxon>
        <taxon>Staphylothermus</taxon>
    </lineage>
</organism>
<evidence type="ECO:0000259" key="5">
    <source>
        <dbReference type="PROSITE" id="PS50126"/>
    </source>
</evidence>
<dbReference type="GO" id="GO:0000428">
    <property type="term" value="C:DNA-directed RNA polymerase complex"/>
    <property type="evidence" value="ECO:0007669"/>
    <property type="project" value="UniProtKB-KW"/>
</dbReference>
<dbReference type="GO" id="GO:0005737">
    <property type="term" value="C:cytoplasm"/>
    <property type="evidence" value="ECO:0007669"/>
    <property type="project" value="UniProtKB-SubCell"/>
</dbReference>
<dbReference type="InterPro" id="IPR046399">
    <property type="entry name" value="RNApol_Rpo7"/>
</dbReference>
<dbReference type="PROSITE" id="PS50126">
    <property type="entry name" value="S1"/>
    <property type="match status" value="1"/>
</dbReference>
<keyword evidence="4 6" id="KW-0808">Transferase</keyword>
<protein>
    <recommendedName>
        <fullName evidence="4">DNA-directed RNA polymerase subunit Rpo7</fullName>
        <ecNumber evidence="4">2.7.7.6</ecNumber>
    </recommendedName>
    <alternativeName>
        <fullName evidence="4">DNA-directed RNA polymerase subunit E</fullName>
    </alternativeName>
</protein>
<accession>A0A7C4NMJ7</accession>
<keyword evidence="4 6" id="KW-0548">Nucleotidyltransferase</keyword>
<dbReference type="InterPro" id="IPR045113">
    <property type="entry name" value="Rpb7-like"/>
</dbReference>
<evidence type="ECO:0000256" key="1">
    <source>
        <dbReference type="ARBA" id="ARBA00009307"/>
    </source>
</evidence>
<dbReference type="AlphaFoldDB" id="A0A7C4NMJ7"/>
<comment type="subcellular location">
    <subcellularLocation>
        <location evidence="4">Cytoplasm</location>
    </subcellularLocation>
</comment>
<comment type="catalytic activity">
    <reaction evidence="4">
        <text>RNA(n) + a ribonucleoside 5'-triphosphate = RNA(n+1) + diphosphate</text>
        <dbReference type="Rhea" id="RHEA:21248"/>
        <dbReference type="Rhea" id="RHEA-COMP:14527"/>
        <dbReference type="Rhea" id="RHEA-COMP:17342"/>
        <dbReference type="ChEBI" id="CHEBI:33019"/>
        <dbReference type="ChEBI" id="CHEBI:61557"/>
        <dbReference type="ChEBI" id="CHEBI:140395"/>
        <dbReference type="EC" id="2.7.7.6"/>
    </reaction>
</comment>
<dbReference type="Pfam" id="PF00575">
    <property type="entry name" value="S1"/>
    <property type="match status" value="1"/>
</dbReference>